<sequence length="316" mass="35195">MSAQDRYERALLFGYGSTELSRPYTLEYSEDDYANGSVVDGNKRDKRRQNLAARLANISDMFTSERDAHYREMLRTLQTTLASLHAGDNQEFLEDLADMEESRDRELAKLALWEQYQIEKSDRQLQEDIETAEREYSQTMDLVKERLMARLEAQRKKLKEDKALLDIANDHSVFLQTNTNSVPNGNSNGAAVPGSPGAGGGSGSLYTDRRSTRRRQELISASMNEDLSGLSGTETRSGAGGTGSRRRGPGGGNRTGASDAEAFNERDMLEGVLFAKERDVPNTRHTSRSYSGVPGLKPEEANEDLAILRGAMKRKR</sequence>
<evidence type="ECO:0000256" key="1">
    <source>
        <dbReference type="ARBA" id="ARBA00004123"/>
    </source>
</evidence>
<gene>
    <name evidence="8" type="ORF">GNLVRS02_ARAD1D28204g</name>
</gene>
<evidence type="ECO:0000256" key="3">
    <source>
        <dbReference type="ARBA" id="ARBA00023015"/>
    </source>
</evidence>
<proteinExistence type="predicted"/>
<feature type="compositionally biased region" description="Polar residues" evidence="7">
    <location>
        <begin position="178"/>
        <end position="188"/>
    </location>
</feature>
<feature type="compositionally biased region" description="Gly residues" evidence="7">
    <location>
        <begin position="238"/>
        <end position="254"/>
    </location>
</feature>
<dbReference type="EMBL" id="HG937694">
    <property type="protein sequence ID" value="CDP38152.1"/>
    <property type="molecule type" value="Genomic_DNA"/>
</dbReference>
<dbReference type="PhylomeDB" id="A0A060TH54"/>
<dbReference type="GO" id="GO:0010468">
    <property type="term" value="P:regulation of gene expression"/>
    <property type="evidence" value="ECO:0007669"/>
    <property type="project" value="UniProtKB-ARBA"/>
</dbReference>
<reference evidence="8" key="2">
    <citation type="submission" date="2014-06" db="EMBL/GenBank/DDBJ databases">
        <title>The complete genome of Blastobotrys (Arxula) adeninivorans LS3 - a yeast of biotechnological interest.</title>
        <authorList>
            <person name="Kunze G."/>
            <person name="Gaillardin C."/>
            <person name="Czernicka M."/>
            <person name="Durrens P."/>
            <person name="Martin T."/>
            <person name="Boer E."/>
            <person name="Gabaldon T."/>
            <person name="Cruz J."/>
            <person name="Talla E."/>
            <person name="Marck C."/>
            <person name="Goffeau A."/>
            <person name="Barbe V."/>
            <person name="Baret P."/>
            <person name="Baronian K."/>
            <person name="Beier S."/>
            <person name="Bleykasten C."/>
            <person name="Bode R."/>
            <person name="Casaregola S."/>
            <person name="Despons L."/>
            <person name="Fairhead C."/>
            <person name="Giersberg M."/>
            <person name="Gierski P."/>
            <person name="Hahnel U."/>
            <person name="Hartmann A."/>
            <person name="Jankowska D."/>
            <person name="Jubin C."/>
            <person name="Jung P."/>
            <person name="Lafontaine I."/>
            <person name="Leh-Louis V."/>
            <person name="Lemaire M."/>
            <person name="Marcet-Houben M."/>
            <person name="Mascher M."/>
            <person name="Morel G."/>
            <person name="Richard G.-F."/>
            <person name="Riechen J."/>
            <person name="Sacerdot C."/>
            <person name="Sarkar A."/>
            <person name="Savel G."/>
            <person name="Schacherer J."/>
            <person name="Sherman D."/>
            <person name="Straub M.-L."/>
            <person name="Stein N."/>
            <person name="Thierry A."/>
            <person name="Trautwein-Schult A."/>
            <person name="Westhof E."/>
            <person name="Worch S."/>
            <person name="Dujon B."/>
            <person name="Souciet J.-L."/>
            <person name="Wincker P."/>
            <person name="Scholz U."/>
            <person name="Neuveglise N."/>
        </authorList>
    </citation>
    <scope>NUCLEOTIDE SEQUENCE</scope>
    <source>
        <strain evidence="8">LS3</strain>
    </source>
</reference>
<dbReference type="PANTHER" id="PTHR21964">
    <property type="entry name" value="BREAST CANCER METASTASIS-SUPPRESSOR 1"/>
    <property type="match status" value="1"/>
</dbReference>
<evidence type="ECO:0000313" key="8">
    <source>
        <dbReference type="EMBL" id="CDP38152.1"/>
    </source>
</evidence>
<protein>
    <submittedName>
        <fullName evidence="8">ARAD1D28204p</fullName>
    </submittedName>
</protein>
<dbReference type="SMART" id="SM01401">
    <property type="entry name" value="Sds3"/>
    <property type="match status" value="1"/>
</dbReference>
<evidence type="ECO:0000256" key="5">
    <source>
        <dbReference type="ARBA" id="ARBA00023242"/>
    </source>
</evidence>
<evidence type="ECO:0000256" key="2">
    <source>
        <dbReference type="ARBA" id="ARBA00022491"/>
    </source>
</evidence>
<feature type="coiled-coil region" evidence="6">
    <location>
        <begin position="122"/>
        <end position="168"/>
    </location>
</feature>
<dbReference type="GO" id="GO:0005654">
    <property type="term" value="C:nucleoplasm"/>
    <property type="evidence" value="ECO:0007669"/>
    <property type="project" value="UniProtKB-ARBA"/>
</dbReference>
<keyword evidence="5" id="KW-0539">Nucleus</keyword>
<accession>A0A060TH54</accession>
<feature type="region of interest" description="Disordered" evidence="7">
    <location>
        <begin position="221"/>
        <end position="260"/>
    </location>
</feature>
<keyword evidence="3" id="KW-0805">Transcription regulation</keyword>
<keyword evidence="6" id="KW-0175">Coiled coil</keyword>
<dbReference type="InterPro" id="IPR013907">
    <property type="entry name" value="Sds3"/>
</dbReference>
<keyword evidence="2" id="KW-0678">Repressor</keyword>
<evidence type="ECO:0000256" key="4">
    <source>
        <dbReference type="ARBA" id="ARBA00023163"/>
    </source>
</evidence>
<name>A0A060TH54_BLAAD</name>
<reference evidence="8" key="1">
    <citation type="submission" date="2014-02" db="EMBL/GenBank/DDBJ databases">
        <authorList>
            <person name="Genoscope - CEA"/>
        </authorList>
    </citation>
    <scope>NUCLEOTIDE SEQUENCE</scope>
    <source>
        <strain evidence="8">LS3</strain>
    </source>
</reference>
<organism evidence="8">
    <name type="scientific">Blastobotrys adeninivorans</name>
    <name type="common">Yeast</name>
    <name type="synonym">Arxula adeninivorans</name>
    <dbReference type="NCBI Taxonomy" id="409370"/>
    <lineage>
        <taxon>Eukaryota</taxon>
        <taxon>Fungi</taxon>
        <taxon>Dikarya</taxon>
        <taxon>Ascomycota</taxon>
        <taxon>Saccharomycotina</taxon>
        <taxon>Dipodascomycetes</taxon>
        <taxon>Dipodascales</taxon>
        <taxon>Trichomonascaceae</taxon>
        <taxon>Blastobotrys</taxon>
    </lineage>
</organism>
<comment type="subcellular location">
    <subcellularLocation>
        <location evidence="1">Nucleus</location>
    </subcellularLocation>
</comment>
<evidence type="ECO:0000256" key="6">
    <source>
        <dbReference type="SAM" id="Coils"/>
    </source>
</evidence>
<dbReference type="Pfam" id="PF08598">
    <property type="entry name" value="Sds3"/>
    <property type="match status" value="1"/>
</dbReference>
<keyword evidence="4" id="KW-0804">Transcription</keyword>
<feature type="region of interest" description="Disordered" evidence="7">
    <location>
        <begin position="178"/>
        <end position="209"/>
    </location>
</feature>
<evidence type="ECO:0000256" key="7">
    <source>
        <dbReference type="SAM" id="MobiDB-lite"/>
    </source>
</evidence>
<dbReference type="AlphaFoldDB" id="A0A060TH54"/>
<feature type="region of interest" description="Disordered" evidence="7">
    <location>
        <begin position="277"/>
        <end position="297"/>
    </location>
</feature>